<accession>A0AAW4JBU9</accession>
<dbReference type="AlphaFoldDB" id="A0AAW4JBU9"/>
<sequence>MHHLKLGVVLTVGTLMASVGLAAAPAHAASATPFSISAGSDFGHTKGGITWYNRSVGVQGEVCNGGGSTTAAWFYFYTNRTASGTPHSYQSRTAPDGACRSFNWTEEGPVGGILSVQVYLCAPDCGVPQLLKRP</sequence>
<dbReference type="Proteomes" id="UP000669887">
    <property type="component" value="Unassembled WGS sequence"/>
</dbReference>
<gene>
    <name evidence="2" type="ORF">J5U46_05645</name>
</gene>
<protein>
    <recommendedName>
        <fullName evidence="4">Secreted protein</fullName>
    </recommendedName>
</protein>
<name>A0AAW4JBU9_9ACTN</name>
<proteinExistence type="predicted"/>
<keyword evidence="1" id="KW-0732">Signal</keyword>
<comment type="caution">
    <text evidence="2">The sequence shown here is derived from an EMBL/GenBank/DDBJ whole genome shotgun (WGS) entry which is preliminary data.</text>
</comment>
<organism evidence="2 3">
    <name type="scientific">Micromonospora tulbaghiae</name>
    <dbReference type="NCBI Taxonomy" id="479978"/>
    <lineage>
        <taxon>Bacteria</taxon>
        <taxon>Bacillati</taxon>
        <taxon>Actinomycetota</taxon>
        <taxon>Actinomycetes</taxon>
        <taxon>Micromonosporales</taxon>
        <taxon>Micromonosporaceae</taxon>
        <taxon>Micromonospora</taxon>
    </lineage>
</organism>
<evidence type="ECO:0000256" key="1">
    <source>
        <dbReference type="SAM" id="SignalP"/>
    </source>
</evidence>
<reference evidence="2" key="1">
    <citation type="submission" date="2021-03" db="EMBL/GenBank/DDBJ databases">
        <title>X isolated from Micromonospora tulbaghiae.</title>
        <authorList>
            <person name="Stennett H.L."/>
        </authorList>
    </citation>
    <scope>NUCLEOTIDE SEQUENCE</scope>
    <source>
        <strain evidence="2">28M1-20</strain>
    </source>
</reference>
<dbReference type="EMBL" id="JAGFVQ010000006">
    <property type="protein sequence ID" value="MBO4139641.1"/>
    <property type="molecule type" value="Genomic_DNA"/>
</dbReference>
<evidence type="ECO:0000313" key="2">
    <source>
        <dbReference type="EMBL" id="MBO4139641.1"/>
    </source>
</evidence>
<evidence type="ECO:0000313" key="3">
    <source>
        <dbReference type="Proteomes" id="UP000669887"/>
    </source>
</evidence>
<dbReference type="RefSeq" id="WP_208576611.1">
    <property type="nucleotide sequence ID" value="NZ_JAGFVQ010000006.1"/>
</dbReference>
<evidence type="ECO:0008006" key="4">
    <source>
        <dbReference type="Google" id="ProtNLM"/>
    </source>
</evidence>
<feature type="chain" id="PRO_5043408553" description="Secreted protein" evidence="1">
    <location>
        <begin position="29"/>
        <end position="134"/>
    </location>
</feature>
<feature type="signal peptide" evidence="1">
    <location>
        <begin position="1"/>
        <end position="28"/>
    </location>
</feature>